<feature type="domain" description="Flagellar basal-body/hook protein C-terminal" evidence="7">
    <location>
        <begin position="400"/>
        <end position="444"/>
    </location>
</feature>
<organism evidence="10 11">
    <name type="scientific">Azoarcus indigens</name>
    <dbReference type="NCBI Taxonomy" id="29545"/>
    <lineage>
        <taxon>Bacteria</taxon>
        <taxon>Pseudomonadati</taxon>
        <taxon>Pseudomonadota</taxon>
        <taxon>Betaproteobacteria</taxon>
        <taxon>Rhodocyclales</taxon>
        <taxon>Zoogloeaceae</taxon>
        <taxon>Azoarcus</taxon>
    </lineage>
</organism>
<keyword evidence="10" id="KW-0966">Cell projection</keyword>
<dbReference type="Gene3D" id="2.60.98.20">
    <property type="entry name" value="Flagellar hook protein FlgE"/>
    <property type="match status" value="1"/>
</dbReference>
<dbReference type="GO" id="GO:0009424">
    <property type="term" value="C:bacterial-type flagellum hook"/>
    <property type="evidence" value="ECO:0007669"/>
    <property type="project" value="TreeGrafter"/>
</dbReference>
<evidence type="ECO:0000259" key="7">
    <source>
        <dbReference type="Pfam" id="PF06429"/>
    </source>
</evidence>
<dbReference type="PANTHER" id="PTHR30435">
    <property type="entry name" value="FLAGELLAR PROTEIN"/>
    <property type="match status" value="1"/>
</dbReference>
<name>A0A4R6DT77_9RHOO</name>
<dbReference type="InterPro" id="IPR011491">
    <property type="entry name" value="FlgE_D2"/>
</dbReference>
<dbReference type="Pfam" id="PF22692">
    <property type="entry name" value="LlgE_F_G_D1"/>
    <property type="match status" value="1"/>
</dbReference>
<dbReference type="InterPro" id="IPR020013">
    <property type="entry name" value="Flagellar_FlgE/F/G"/>
</dbReference>
<evidence type="ECO:0000259" key="9">
    <source>
        <dbReference type="Pfam" id="PF22692"/>
    </source>
</evidence>
<dbReference type="InterPro" id="IPR010930">
    <property type="entry name" value="Flg_bb/hook_C_dom"/>
</dbReference>
<keyword evidence="4 5" id="KW-0975">Bacterial flagellum</keyword>
<evidence type="ECO:0000259" key="8">
    <source>
        <dbReference type="Pfam" id="PF07559"/>
    </source>
</evidence>
<evidence type="ECO:0000256" key="2">
    <source>
        <dbReference type="ARBA" id="ARBA00009677"/>
    </source>
</evidence>
<keyword evidence="11" id="KW-1185">Reference proteome</keyword>
<dbReference type="GO" id="GO:0009425">
    <property type="term" value="C:bacterial-type flagellum basal body"/>
    <property type="evidence" value="ECO:0007669"/>
    <property type="project" value="UniProtKB-SubCell"/>
</dbReference>
<evidence type="ECO:0000313" key="10">
    <source>
        <dbReference type="EMBL" id="TDN48355.1"/>
    </source>
</evidence>
<dbReference type="NCBIfam" id="TIGR03506">
    <property type="entry name" value="FlgEFG_subfam"/>
    <property type="match status" value="1"/>
</dbReference>
<dbReference type="Pfam" id="PF06429">
    <property type="entry name" value="Flg_bbr_C"/>
    <property type="match status" value="1"/>
</dbReference>
<dbReference type="Pfam" id="PF07559">
    <property type="entry name" value="FlgE_D2"/>
    <property type="match status" value="1"/>
</dbReference>
<reference evidence="10 11" key="1">
    <citation type="submission" date="2019-03" db="EMBL/GenBank/DDBJ databases">
        <title>Genomic Encyclopedia of Type Strains, Phase IV (KMG-IV): sequencing the most valuable type-strain genomes for metagenomic binning, comparative biology and taxonomic classification.</title>
        <authorList>
            <person name="Goeker M."/>
        </authorList>
    </citation>
    <scope>NUCLEOTIDE SEQUENCE [LARGE SCALE GENOMIC DNA]</scope>
    <source>
        <strain evidence="10 11">DSM 12121</strain>
    </source>
</reference>
<keyword evidence="10" id="KW-0282">Flagellum</keyword>
<evidence type="ECO:0000259" key="6">
    <source>
        <dbReference type="Pfam" id="PF00460"/>
    </source>
</evidence>
<evidence type="ECO:0000256" key="5">
    <source>
        <dbReference type="RuleBase" id="RU362116"/>
    </source>
</evidence>
<feature type="domain" description="Flagellar basal body rod protein N-terminal" evidence="6">
    <location>
        <begin position="6"/>
        <end position="33"/>
    </location>
</feature>
<proteinExistence type="inferred from homology"/>
<evidence type="ECO:0000256" key="1">
    <source>
        <dbReference type="ARBA" id="ARBA00004117"/>
    </source>
</evidence>
<accession>A0A4R6DT77</accession>
<comment type="function">
    <text evidence="5">A flexible structure which links the flagellar filament to the drive apparatus in the basal body.</text>
</comment>
<dbReference type="SUPFAM" id="SSF117143">
    <property type="entry name" value="Flagellar hook protein flgE"/>
    <property type="match status" value="1"/>
</dbReference>
<dbReference type="GO" id="GO:0005829">
    <property type="term" value="C:cytosol"/>
    <property type="evidence" value="ECO:0007669"/>
    <property type="project" value="TreeGrafter"/>
</dbReference>
<feature type="domain" description="Flagellar hook protein FlgE/F/G-like D1" evidence="9">
    <location>
        <begin position="84"/>
        <end position="136"/>
    </location>
</feature>
<dbReference type="RefSeq" id="WP_133593441.1">
    <property type="nucleotide sequence ID" value="NZ_SNVV01000015.1"/>
</dbReference>
<keyword evidence="10" id="KW-0969">Cilium</keyword>
<dbReference type="EMBL" id="SNVV01000015">
    <property type="protein sequence ID" value="TDN48355.1"/>
    <property type="molecule type" value="Genomic_DNA"/>
</dbReference>
<protein>
    <recommendedName>
        <fullName evidence="3 5">Flagellar hook protein FlgE</fullName>
    </recommendedName>
</protein>
<sequence length="445" mass="46536">MAFQQGLSGLNSSSKALDVISHNVANASTVGFKASSTLFSDMYASAMVGGTSSLQVGIGSKVAAVWQSFTQGNLTATSNQLDMAINGNGFFRLQRSDGTIAYSRNGQFDVNKDGYIINSSGDKLTGYAVVDNSGTSTVFAGEPSVIYIDTSNVAPRESGTASVGVNLNSSEKNPLNQDPVGSDITSYLNATSIPVDSYNYTTSITVYDSLGNSSLMSLYFVRDPDVAGVSPNTWTVYGRLSNDVVPDPTDPATNIGTPLEELGQMTFTSFGVLDTTVANNGNFTISRTAAQIGTGADALSFSLDLTKSTQWNTSFGVTTSPRTDGYTTGALTGVSVSSTGVLQGSYSNGLTKDIAQLALATFASPQGLTSLGDNLWAESYDSGQPTVGAPGTGILGSVTSGQVEESNVDLTTELVQMIVQQRNYQANAQSIRTQDQVLQTLVNLR</sequence>
<dbReference type="Pfam" id="PF00460">
    <property type="entry name" value="Flg_bb_rod"/>
    <property type="match status" value="1"/>
</dbReference>
<feature type="domain" description="Flagellar hook protein FlgE D2" evidence="8">
    <location>
        <begin position="189"/>
        <end position="326"/>
    </location>
</feature>
<dbReference type="Proteomes" id="UP000295129">
    <property type="component" value="Unassembled WGS sequence"/>
</dbReference>
<comment type="caution">
    <text evidence="10">The sequence shown here is derived from an EMBL/GenBank/DDBJ whole genome shotgun (WGS) entry which is preliminary data.</text>
</comment>
<evidence type="ECO:0000256" key="3">
    <source>
        <dbReference type="ARBA" id="ARBA00019015"/>
    </source>
</evidence>
<comment type="similarity">
    <text evidence="2 5">Belongs to the flagella basal body rod proteins family.</text>
</comment>
<evidence type="ECO:0000256" key="4">
    <source>
        <dbReference type="ARBA" id="ARBA00023143"/>
    </source>
</evidence>
<dbReference type="GO" id="GO:0071978">
    <property type="term" value="P:bacterial-type flagellum-dependent swarming motility"/>
    <property type="evidence" value="ECO:0007669"/>
    <property type="project" value="TreeGrafter"/>
</dbReference>
<dbReference type="NCBIfam" id="NF004238">
    <property type="entry name" value="PRK05682.1-1"/>
    <property type="match status" value="1"/>
</dbReference>
<dbReference type="InterPro" id="IPR053967">
    <property type="entry name" value="LlgE_F_G-like_D1"/>
</dbReference>
<dbReference type="InterPro" id="IPR037058">
    <property type="entry name" value="Falgellar_hook_FlgE_sf"/>
</dbReference>
<dbReference type="OrthoDB" id="8578401at2"/>
<gene>
    <name evidence="10" type="ORF">C7389_11521</name>
</gene>
<evidence type="ECO:0000313" key="11">
    <source>
        <dbReference type="Proteomes" id="UP000295129"/>
    </source>
</evidence>
<dbReference type="AlphaFoldDB" id="A0A4R6DT77"/>
<dbReference type="InterPro" id="IPR037925">
    <property type="entry name" value="FlgE/F/G-like"/>
</dbReference>
<comment type="subcellular location">
    <subcellularLocation>
        <location evidence="1 5">Bacterial flagellum basal body</location>
    </subcellularLocation>
</comment>
<dbReference type="InterPro" id="IPR001444">
    <property type="entry name" value="Flag_bb_rod_N"/>
</dbReference>
<dbReference type="PANTHER" id="PTHR30435:SF1">
    <property type="entry name" value="FLAGELLAR HOOK PROTEIN FLGE"/>
    <property type="match status" value="1"/>
</dbReference>